<dbReference type="AlphaFoldDB" id="A0A7X0PD37"/>
<keyword evidence="4" id="KW-0804">Transcription</keyword>
<dbReference type="PANTHER" id="PTHR30419">
    <property type="entry name" value="HTH-TYPE TRANSCRIPTIONAL REGULATOR YBHD"/>
    <property type="match status" value="1"/>
</dbReference>
<dbReference type="Pfam" id="PF00126">
    <property type="entry name" value="HTH_1"/>
    <property type="match status" value="1"/>
</dbReference>
<dbReference type="Gene3D" id="3.40.190.10">
    <property type="entry name" value="Periplasmic binding protein-like II"/>
    <property type="match status" value="2"/>
</dbReference>
<accession>A0A7X0PD37</accession>
<dbReference type="Pfam" id="PF03466">
    <property type="entry name" value="LysR_substrate"/>
    <property type="match status" value="1"/>
</dbReference>
<evidence type="ECO:0000313" key="7">
    <source>
        <dbReference type="Proteomes" id="UP000575083"/>
    </source>
</evidence>
<comment type="similarity">
    <text evidence="1">Belongs to the LysR transcriptional regulatory family.</text>
</comment>
<gene>
    <name evidence="6" type="ORF">HNP48_002377</name>
</gene>
<keyword evidence="7" id="KW-1185">Reference proteome</keyword>
<dbReference type="InterPro" id="IPR050950">
    <property type="entry name" value="HTH-type_LysR_regulators"/>
</dbReference>
<sequence length="298" mass="32129">MTRRVDAYSLRLFAAVAQEGSIVRAATREHIAPSALSRRLADLEHAFGTPLLVRSPRGVQLTEAGHLVFERGLQIDQGLQQLAREVQSLDGRVAGTVRVAANTSAVVGFLPERLKALLAAHPALHVSLQELDTPDVVRSCLDDRADVGVGVRMDVPAGMERWHFASDPLLVVLPRGHALARRSGLGFDQVLQWPLIGVRAGGSLDRFVHAQALAAGRSLQMAVSVGSFDAVCRMVEAGLGIAIVPQSAAAAYAGSRHFVRRPLQEDWAARELCLYALRKTPRLRSVQAVIDAWSEPAG</sequence>
<dbReference type="SUPFAM" id="SSF46785">
    <property type="entry name" value="Winged helix' DNA-binding domain"/>
    <property type="match status" value="1"/>
</dbReference>
<dbReference type="GO" id="GO:0005829">
    <property type="term" value="C:cytosol"/>
    <property type="evidence" value="ECO:0007669"/>
    <property type="project" value="TreeGrafter"/>
</dbReference>
<dbReference type="EMBL" id="JACHLK010000004">
    <property type="protein sequence ID" value="MBB6559705.1"/>
    <property type="molecule type" value="Genomic_DNA"/>
</dbReference>
<dbReference type="InterPro" id="IPR036390">
    <property type="entry name" value="WH_DNA-bd_sf"/>
</dbReference>
<dbReference type="GO" id="GO:0003677">
    <property type="term" value="F:DNA binding"/>
    <property type="evidence" value="ECO:0007669"/>
    <property type="project" value="UniProtKB-KW"/>
</dbReference>
<organism evidence="6 7">
    <name type="scientific">Acidovorax soli</name>
    <dbReference type="NCBI Taxonomy" id="592050"/>
    <lineage>
        <taxon>Bacteria</taxon>
        <taxon>Pseudomonadati</taxon>
        <taxon>Pseudomonadota</taxon>
        <taxon>Betaproteobacteria</taxon>
        <taxon>Burkholderiales</taxon>
        <taxon>Comamonadaceae</taxon>
        <taxon>Acidovorax</taxon>
    </lineage>
</organism>
<feature type="domain" description="HTH lysR-type" evidence="5">
    <location>
        <begin position="5"/>
        <end position="62"/>
    </location>
</feature>
<reference evidence="6 7" key="1">
    <citation type="submission" date="2020-08" db="EMBL/GenBank/DDBJ databases">
        <title>Functional genomics of gut bacteria from endangered species of beetles.</title>
        <authorList>
            <person name="Carlos-Shanley C."/>
        </authorList>
    </citation>
    <scope>NUCLEOTIDE SEQUENCE [LARGE SCALE GENOMIC DNA]</scope>
    <source>
        <strain evidence="6 7">S00198</strain>
    </source>
</reference>
<name>A0A7X0PD37_9BURK</name>
<proteinExistence type="inferred from homology"/>
<dbReference type="Proteomes" id="UP000575083">
    <property type="component" value="Unassembled WGS sequence"/>
</dbReference>
<dbReference type="SUPFAM" id="SSF53850">
    <property type="entry name" value="Periplasmic binding protein-like II"/>
    <property type="match status" value="1"/>
</dbReference>
<dbReference type="PANTHER" id="PTHR30419:SF2">
    <property type="entry name" value="LYSR FAMILY TRANSCRIPTIONAL REGULATOR"/>
    <property type="match status" value="1"/>
</dbReference>
<protein>
    <submittedName>
        <fullName evidence="6">DNA-binding transcriptional LysR family regulator</fullName>
    </submittedName>
</protein>
<comment type="caution">
    <text evidence="6">The sequence shown here is derived from an EMBL/GenBank/DDBJ whole genome shotgun (WGS) entry which is preliminary data.</text>
</comment>
<evidence type="ECO:0000256" key="2">
    <source>
        <dbReference type="ARBA" id="ARBA00023015"/>
    </source>
</evidence>
<dbReference type="GO" id="GO:0003700">
    <property type="term" value="F:DNA-binding transcription factor activity"/>
    <property type="evidence" value="ECO:0007669"/>
    <property type="project" value="InterPro"/>
</dbReference>
<evidence type="ECO:0000256" key="1">
    <source>
        <dbReference type="ARBA" id="ARBA00009437"/>
    </source>
</evidence>
<dbReference type="InterPro" id="IPR005119">
    <property type="entry name" value="LysR_subst-bd"/>
</dbReference>
<keyword evidence="2" id="KW-0805">Transcription regulation</keyword>
<keyword evidence="3 6" id="KW-0238">DNA-binding</keyword>
<evidence type="ECO:0000256" key="3">
    <source>
        <dbReference type="ARBA" id="ARBA00023125"/>
    </source>
</evidence>
<dbReference type="InterPro" id="IPR036388">
    <property type="entry name" value="WH-like_DNA-bd_sf"/>
</dbReference>
<evidence type="ECO:0000313" key="6">
    <source>
        <dbReference type="EMBL" id="MBB6559705.1"/>
    </source>
</evidence>
<dbReference type="Gene3D" id="1.10.10.10">
    <property type="entry name" value="Winged helix-like DNA-binding domain superfamily/Winged helix DNA-binding domain"/>
    <property type="match status" value="1"/>
</dbReference>
<dbReference type="PROSITE" id="PS50931">
    <property type="entry name" value="HTH_LYSR"/>
    <property type="match status" value="1"/>
</dbReference>
<evidence type="ECO:0000259" key="5">
    <source>
        <dbReference type="PROSITE" id="PS50931"/>
    </source>
</evidence>
<dbReference type="InterPro" id="IPR000847">
    <property type="entry name" value="LysR_HTH_N"/>
</dbReference>
<evidence type="ECO:0000256" key="4">
    <source>
        <dbReference type="ARBA" id="ARBA00023163"/>
    </source>
</evidence>
<dbReference type="RefSeq" id="WP_184857130.1">
    <property type="nucleotide sequence ID" value="NZ_JACHLK010000004.1"/>
</dbReference>